<dbReference type="EMBL" id="SLXD01000010">
    <property type="protein sequence ID" value="TCP01073.1"/>
    <property type="molecule type" value="Genomic_DNA"/>
</dbReference>
<feature type="domain" description="Chemotaxis methyl-accepting receptor HlyB-like 4HB MCP" evidence="1">
    <location>
        <begin position="2"/>
        <end position="128"/>
    </location>
</feature>
<dbReference type="Proteomes" id="UP000295106">
    <property type="component" value="Unassembled WGS sequence"/>
</dbReference>
<sequence length="132" mass="14639">MKMKLATKLLSGFISICALGALVSAVGIRNMATMHESTDRMYSFDLLGLSHTKEANINLLYISRELRNALLASSEEQRGAALQKVDANLTRVRQNMELAKPLFTTESGRAAFSELERNWSEYVAAVDKLRAS</sequence>
<dbReference type="RefSeq" id="WP_165908507.1">
    <property type="nucleotide sequence ID" value="NZ_CP181386.1"/>
</dbReference>
<protein>
    <submittedName>
        <fullName evidence="2">Chemoreceptor-like protein with four helix bundle sensory module</fullName>
    </submittedName>
</protein>
<dbReference type="AlphaFoldDB" id="A0A4R2MP18"/>
<dbReference type="GeneID" id="99686492"/>
<reference evidence="2 3" key="1">
    <citation type="submission" date="2019-03" db="EMBL/GenBank/DDBJ databases">
        <title>Genomic Encyclopedia of Type Strains, Phase IV (KMG-IV): sequencing the most valuable type-strain genomes for metagenomic binning, comparative biology and taxonomic classification.</title>
        <authorList>
            <person name="Goeker M."/>
        </authorList>
    </citation>
    <scope>NUCLEOTIDE SEQUENCE [LARGE SCALE GENOMIC DNA]</scope>
    <source>
        <strain evidence="2 3">DSM 1709</strain>
    </source>
</reference>
<comment type="caution">
    <text evidence="2">The sequence shown here is derived from an EMBL/GenBank/DDBJ whole genome shotgun (WGS) entry which is preliminary data.</text>
</comment>
<dbReference type="InterPro" id="IPR024478">
    <property type="entry name" value="HlyB_4HB_MCP"/>
</dbReference>
<organism evidence="2 3">
    <name type="scientific">Rubrivivax gelatinosus</name>
    <name type="common">Rhodocyclus gelatinosus</name>
    <name type="synonym">Rhodopseudomonas gelatinosa</name>
    <dbReference type="NCBI Taxonomy" id="28068"/>
    <lineage>
        <taxon>Bacteria</taxon>
        <taxon>Pseudomonadati</taxon>
        <taxon>Pseudomonadota</taxon>
        <taxon>Betaproteobacteria</taxon>
        <taxon>Burkholderiales</taxon>
        <taxon>Sphaerotilaceae</taxon>
        <taxon>Rubrivivax</taxon>
    </lineage>
</organism>
<keyword evidence="2" id="KW-0675">Receptor</keyword>
<gene>
    <name evidence="2" type="ORF">EV684_1101</name>
</gene>
<name>A0A4R2MP18_RUBGE</name>
<evidence type="ECO:0000259" key="1">
    <source>
        <dbReference type="Pfam" id="PF12729"/>
    </source>
</evidence>
<accession>A0A4R2MP18</accession>
<dbReference type="Pfam" id="PF12729">
    <property type="entry name" value="4HB_MCP_1"/>
    <property type="match status" value="1"/>
</dbReference>
<evidence type="ECO:0000313" key="2">
    <source>
        <dbReference type="EMBL" id="TCP01073.1"/>
    </source>
</evidence>
<evidence type="ECO:0000313" key="3">
    <source>
        <dbReference type="Proteomes" id="UP000295106"/>
    </source>
</evidence>
<proteinExistence type="predicted"/>